<dbReference type="EMBL" id="NWUJ01000007">
    <property type="protein sequence ID" value="PFH34278.1"/>
    <property type="molecule type" value="Genomic_DNA"/>
</dbReference>
<dbReference type="RefSeq" id="XP_029218287.1">
    <property type="nucleotide sequence ID" value="XM_029365803.1"/>
</dbReference>
<organism evidence="2 3">
    <name type="scientific">Besnoitia besnoiti</name>
    <name type="common">Apicomplexan protozoan</name>
    <dbReference type="NCBI Taxonomy" id="94643"/>
    <lineage>
        <taxon>Eukaryota</taxon>
        <taxon>Sar</taxon>
        <taxon>Alveolata</taxon>
        <taxon>Apicomplexa</taxon>
        <taxon>Conoidasida</taxon>
        <taxon>Coccidia</taxon>
        <taxon>Eucoccidiorida</taxon>
        <taxon>Eimeriorina</taxon>
        <taxon>Sarcocystidae</taxon>
        <taxon>Besnoitia</taxon>
    </lineage>
</organism>
<gene>
    <name evidence="2" type="ORF">BESB_074300</name>
</gene>
<feature type="compositionally biased region" description="Polar residues" evidence="1">
    <location>
        <begin position="183"/>
        <end position="193"/>
    </location>
</feature>
<dbReference type="AlphaFoldDB" id="A0A2A9M738"/>
<evidence type="ECO:0000313" key="2">
    <source>
        <dbReference type="EMBL" id="PFH34278.1"/>
    </source>
</evidence>
<accession>A0A2A9M738</accession>
<keyword evidence="3" id="KW-1185">Reference proteome</keyword>
<protein>
    <submittedName>
        <fullName evidence="2">Uncharacterized protein</fullName>
    </submittedName>
</protein>
<dbReference type="VEuPathDB" id="ToxoDB:BESB_074300"/>
<feature type="region of interest" description="Disordered" evidence="1">
    <location>
        <begin position="112"/>
        <end position="142"/>
    </location>
</feature>
<dbReference type="Proteomes" id="UP000224006">
    <property type="component" value="Unassembled WGS sequence"/>
</dbReference>
<evidence type="ECO:0000313" key="3">
    <source>
        <dbReference type="Proteomes" id="UP000224006"/>
    </source>
</evidence>
<proteinExistence type="predicted"/>
<name>A0A2A9M738_BESBE</name>
<dbReference type="GeneID" id="40312356"/>
<reference evidence="2 3" key="1">
    <citation type="submission" date="2017-09" db="EMBL/GenBank/DDBJ databases">
        <title>Genome sequencing of Besnoitia besnoiti strain Bb-Ger1.</title>
        <authorList>
            <person name="Schares G."/>
            <person name="Venepally P."/>
            <person name="Lorenzi H.A."/>
        </authorList>
    </citation>
    <scope>NUCLEOTIDE SEQUENCE [LARGE SCALE GENOMIC DNA]</scope>
    <source>
        <strain evidence="2 3">Bb-Ger1</strain>
    </source>
</reference>
<feature type="region of interest" description="Disordered" evidence="1">
    <location>
        <begin position="1"/>
        <end position="51"/>
    </location>
</feature>
<dbReference type="KEGG" id="bbes:BESB_074300"/>
<feature type="region of interest" description="Disordered" evidence="1">
    <location>
        <begin position="166"/>
        <end position="220"/>
    </location>
</feature>
<sequence length="220" mass="24251">MVIGAGNHNETNGGARPLSTVQAGARSRSKSGPASPLRNFSEPAPPDRTQEGILVHNLSPEKISKLLLSPVDQHFVRRCSEPPQCIDQSAPLKIQASKGDYKTSVVGVSPLSSYSRLPTRPQEWKNKTEKKRGKQLKPALSAPGAVPWNTSVLIEPWERKQRERAYEIPISPPLRKNSFLPESYTTPQVSEQQHQAERCASEEPSASAVSHVESVPEMQY</sequence>
<evidence type="ECO:0000256" key="1">
    <source>
        <dbReference type="SAM" id="MobiDB-lite"/>
    </source>
</evidence>
<comment type="caution">
    <text evidence="2">The sequence shown here is derived from an EMBL/GenBank/DDBJ whole genome shotgun (WGS) entry which is preliminary data.</text>
</comment>